<keyword evidence="1" id="KW-0472">Membrane</keyword>
<keyword evidence="4" id="KW-1185">Reference proteome</keyword>
<evidence type="ECO:0000313" key="3">
    <source>
        <dbReference type="EMBL" id="MEK8132495.1"/>
    </source>
</evidence>
<evidence type="ECO:0000313" key="4">
    <source>
        <dbReference type="Proteomes" id="UP001469365"/>
    </source>
</evidence>
<name>A0ABU9DWL1_9BACL</name>
<accession>A0ABU9DWL1</accession>
<evidence type="ECO:0000259" key="2">
    <source>
        <dbReference type="Pfam" id="PF13349"/>
    </source>
</evidence>
<dbReference type="RefSeq" id="WP_341419629.1">
    <property type="nucleotide sequence ID" value="NZ_JBBPCC010000031.1"/>
</dbReference>
<comment type="caution">
    <text evidence="3">The sequence shown here is derived from an EMBL/GenBank/DDBJ whole genome shotgun (WGS) entry which is preliminary data.</text>
</comment>
<evidence type="ECO:0000256" key="1">
    <source>
        <dbReference type="SAM" id="Phobius"/>
    </source>
</evidence>
<feature type="domain" description="DUF4097" evidence="2">
    <location>
        <begin position="50"/>
        <end position="239"/>
    </location>
</feature>
<sequence length="321" mass="34512">MQRSVGFILIAVGIIILIYMANPMRLFTGGSLIFNAQEINQEETMEAGNIRNLRIESSSAEIEVLQGGSDKIQARLNGKASTALAEQLKLKLEPQDDTLRIGIELPESAGLGLQKQNLELHVELPEKLMKSLVVETSSGDVRLNQVSADNIQLKATSGNLTLNQVNGEKISAQASSGDVEASGVQAASVDFHTASGNIEVSGYTANELKVQASSGEIKMRDGQAMVTGITESGGIRLEADELTRSIDLKASSGDVILAVSQEPKSLKLDYRSSSGEGKVKWDGFVYSIKQEEGRRIEGAFGTGDVKLNIRTSSGNFRLEKR</sequence>
<keyword evidence="1" id="KW-0812">Transmembrane</keyword>
<dbReference type="PANTHER" id="PTHR34094:SF1">
    <property type="entry name" value="PROTEIN FAM185A"/>
    <property type="match status" value="1"/>
</dbReference>
<proteinExistence type="predicted"/>
<feature type="transmembrane region" description="Helical" evidence="1">
    <location>
        <begin position="6"/>
        <end position="22"/>
    </location>
</feature>
<keyword evidence="1" id="KW-1133">Transmembrane helix</keyword>
<dbReference type="Pfam" id="PF13349">
    <property type="entry name" value="DUF4097"/>
    <property type="match status" value="1"/>
</dbReference>
<dbReference type="EMBL" id="JBBPCC010000031">
    <property type="protein sequence ID" value="MEK8132495.1"/>
    <property type="molecule type" value="Genomic_DNA"/>
</dbReference>
<gene>
    <name evidence="3" type="ORF">WMW72_31825</name>
</gene>
<dbReference type="InterPro" id="IPR025164">
    <property type="entry name" value="Toastrack_DUF4097"/>
</dbReference>
<dbReference type="Proteomes" id="UP001469365">
    <property type="component" value="Unassembled WGS sequence"/>
</dbReference>
<reference evidence="3 4" key="1">
    <citation type="submission" date="2024-04" db="EMBL/GenBank/DDBJ databases">
        <title>draft genome sequnece of Paenibacillus filicis.</title>
        <authorList>
            <person name="Kim D.-U."/>
        </authorList>
    </citation>
    <scope>NUCLEOTIDE SEQUENCE [LARGE SCALE GENOMIC DNA]</scope>
    <source>
        <strain evidence="3 4">KACC14197</strain>
    </source>
</reference>
<dbReference type="PANTHER" id="PTHR34094">
    <property type="match status" value="1"/>
</dbReference>
<dbReference type="Gene3D" id="2.160.20.120">
    <property type="match status" value="1"/>
</dbReference>
<organism evidence="3 4">
    <name type="scientific">Paenibacillus filicis</name>
    <dbReference type="NCBI Taxonomy" id="669464"/>
    <lineage>
        <taxon>Bacteria</taxon>
        <taxon>Bacillati</taxon>
        <taxon>Bacillota</taxon>
        <taxon>Bacilli</taxon>
        <taxon>Bacillales</taxon>
        <taxon>Paenibacillaceae</taxon>
        <taxon>Paenibacillus</taxon>
    </lineage>
</organism>
<protein>
    <submittedName>
        <fullName evidence="3">DUF4097 family beta strand repeat-containing protein</fullName>
    </submittedName>
</protein>